<dbReference type="Pfam" id="PF13247">
    <property type="entry name" value="Fer4_11"/>
    <property type="match status" value="1"/>
</dbReference>
<feature type="domain" description="4Fe-4S ferredoxin-type" evidence="7">
    <location>
        <begin position="10"/>
        <end position="40"/>
    </location>
</feature>
<keyword evidence="2" id="KW-0004">4Fe-4S</keyword>
<evidence type="ECO:0000256" key="4">
    <source>
        <dbReference type="ARBA" id="ARBA00022737"/>
    </source>
</evidence>
<proteinExistence type="predicted"/>
<evidence type="ECO:0000256" key="2">
    <source>
        <dbReference type="ARBA" id="ARBA00022485"/>
    </source>
</evidence>
<dbReference type="Proteomes" id="UP001487305">
    <property type="component" value="Unassembled WGS sequence"/>
</dbReference>
<reference evidence="8 9" key="1">
    <citation type="submission" date="2024-04" db="EMBL/GenBank/DDBJ databases">
        <title>Human intestinal bacterial collection.</title>
        <authorList>
            <person name="Pauvert C."/>
            <person name="Hitch T.C.A."/>
            <person name="Clavel T."/>
        </authorList>
    </citation>
    <scope>NUCLEOTIDE SEQUENCE [LARGE SCALE GENOMIC DNA]</scope>
    <source>
        <strain evidence="8 9">CLA-KB-H42</strain>
    </source>
</reference>
<evidence type="ECO:0000256" key="3">
    <source>
        <dbReference type="ARBA" id="ARBA00022723"/>
    </source>
</evidence>
<keyword evidence="9" id="KW-1185">Reference proteome</keyword>
<protein>
    <submittedName>
        <fullName evidence="8">4Fe-4S dicluster domain-containing protein</fullName>
    </submittedName>
</protein>
<dbReference type="PROSITE" id="PS51379">
    <property type="entry name" value="4FE4S_FER_2"/>
    <property type="match status" value="1"/>
</dbReference>
<evidence type="ECO:0000313" key="8">
    <source>
        <dbReference type="EMBL" id="MEQ3363101.1"/>
    </source>
</evidence>
<organism evidence="8 9">
    <name type="scientific">Raoultibacter massiliensis</name>
    <dbReference type="NCBI Taxonomy" id="1852371"/>
    <lineage>
        <taxon>Bacteria</taxon>
        <taxon>Bacillati</taxon>
        <taxon>Actinomycetota</taxon>
        <taxon>Coriobacteriia</taxon>
        <taxon>Eggerthellales</taxon>
        <taxon>Eggerthellaceae</taxon>
        <taxon>Raoultibacter</taxon>
    </lineage>
</organism>
<keyword evidence="4" id="KW-0677">Repeat</keyword>
<accession>A0ABV1JDF0</accession>
<dbReference type="EMBL" id="JBBNOP010000007">
    <property type="protein sequence ID" value="MEQ3363101.1"/>
    <property type="molecule type" value="Genomic_DNA"/>
</dbReference>
<comment type="subcellular location">
    <subcellularLocation>
        <location evidence="1">Cell envelope</location>
    </subcellularLocation>
</comment>
<dbReference type="InterPro" id="IPR051555">
    <property type="entry name" value="FDH_Electron_Transfer_Unit"/>
</dbReference>
<keyword evidence="5" id="KW-0408">Iron</keyword>
<evidence type="ECO:0000313" key="9">
    <source>
        <dbReference type="Proteomes" id="UP001487305"/>
    </source>
</evidence>
<evidence type="ECO:0000256" key="6">
    <source>
        <dbReference type="ARBA" id="ARBA00023014"/>
    </source>
</evidence>
<dbReference type="RefSeq" id="WP_349227503.1">
    <property type="nucleotide sequence ID" value="NZ_JBBNOP010000007.1"/>
</dbReference>
<evidence type="ECO:0000256" key="1">
    <source>
        <dbReference type="ARBA" id="ARBA00004196"/>
    </source>
</evidence>
<name>A0ABV1JDF0_9ACTN</name>
<sequence>MSATISTSNQGLIIQYDFCTGCHACEVACKKERDLGKGEYGIKVMEYGPAKKPDGRWDYFFIPVPTDLCDMCADRVSVGKLPACVHNCQAKVMEFGDVEELAKKMTYIEKCVLFSPTKKD</sequence>
<evidence type="ECO:0000259" key="7">
    <source>
        <dbReference type="PROSITE" id="PS51379"/>
    </source>
</evidence>
<dbReference type="SUPFAM" id="SSF54862">
    <property type="entry name" value="4Fe-4S ferredoxins"/>
    <property type="match status" value="1"/>
</dbReference>
<gene>
    <name evidence="8" type="ORF">AAA083_08945</name>
</gene>
<dbReference type="InterPro" id="IPR017896">
    <property type="entry name" value="4Fe4S_Fe-S-bd"/>
</dbReference>
<dbReference type="Gene3D" id="3.30.70.20">
    <property type="match status" value="1"/>
</dbReference>
<keyword evidence="3" id="KW-0479">Metal-binding</keyword>
<dbReference type="PANTHER" id="PTHR43545">
    <property type="entry name" value="FORMATE DEHYDROGENASE, NITRATE-INDUCIBLE, IRON-SULFUR SUBUNIT"/>
    <property type="match status" value="1"/>
</dbReference>
<evidence type="ECO:0000256" key="5">
    <source>
        <dbReference type="ARBA" id="ARBA00023004"/>
    </source>
</evidence>
<keyword evidence="6" id="KW-0411">Iron-sulfur</keyword>
<dbReference type="PANTHER" id="PTHR43545:SF4">
    <property type="entry name" value="IRON-SULFUR PROTEIN"/>
    <property type="match status" value="1"/>
</dbReference>
<comment type="caution">
    <text evidence="8">The sequence shown here is derived from an EMBL/GenBank/DDBJ whole genome shotgun (WGS) entry which is preliminary data.</text>
</comment>